<dbReference type="PANTHER" id="PTHR36354">
    <property type="entry name" value="IMPORT INNER MEMBRANE TRANSLOCASE SUBUNIT"/>
    <property type="match status" value="1"/>
</dbReference>
<accession>A0A2P6VE07</accession>
<evidence type="ECO:0000256" key="1">
    <source>
        <dbReference type="SAM" id="Coils"/>
    </source>
</evidence>
<dbReference type="EMBL" id="LHPF02000011">
    <property type="protein sequence ID" value="PSC72318.1"/>
    <property type="molecule type" value="Genomic_DNA"/>
</dbReference>
<protein>
    <submittedName>
        <fullName evidence="3">Uncharacterized protein</fullName>
    </submittedName>
</protein>
<evidence type="ECO:0000313" key="4">
    <source>
        <dbReference type="Proteomes" id="UP000239649"/>
    </source>
</evidence>
<sequence length="417" mass="42740">MLHRALAQAGRQQAAALWACGSQGVAAGPQAAGGLLALRAPLPPAVAAAAGGTGARALSGTARETLSEAAHKVKSAASASADAVAAAGRAVSQAPGALYRVLPAPAKQLVDAAQTPGAVNRVLSLQLTALWQNYGNVVIAVGAAGTCYATWRALLGASQLFVDVGSDTMAVTGLLALSGVGAGALYLRRRYTIDPVAAYRLAMYRLNTHPGLLEVMGAPLVGSPVQASVLTGGSLHFRGLRPKLQSKRIQMIFPLKGAERRGLVSLEAKKRHGQLQIKLLAADVPSVAGGEQRIFLEGGPSVYERGGVLGVLRDPFIRALSMEEAFLAEDEAEDAAEERAAAKEAAARAAAAAARQPKPLDQGGGLYFYEKVLLGARGAWARWTRPPEPAAQQQPVASPGEAAAAGKAAVRGAARSA</sequence>
<organism evidence="3 4">
    <name type="scientific">Micractinium conductrix</name>
    <dbReference type="NCBI Taxonomy" id="554055"/>
    <lineage>
        <taxon>Eukaryota</taxon>
        <taxon>Viridiplantae</taxon>
        <taxon>Chlorophyta</taxon>
        <taxon>core chlorophytes</taxon>
        <taxon>Trebouxiophyceae</taxon>
        <taxon>Chlorellales</taxon>
        <taxon>Chlorellaceae</taxon>
        <taxon>Chlorella clade</taxon>
        <taxon>Micractinium</taxon>
    </lineage>
</organism>
<dbReference type="STRING" id="554055.A0A2P6VE07"/>
<keyword evidence="4" id="KW-1185">Reference proteome</keyword>
<dbReference type="PANTHER" id="PTHR36354:SF2">
    <property type="entry name" value="IMPORT INNER MEMBRANE TRANSLOCASE SUBUNIT"/>
    <property type="match status" value="1"/>
</dbReference>
<dbReference type="AlphaFoldDB" id="A0A2P6VE07"/>
<comment type="caution">
    <text evidence="3">The sequence shown here is derived from an EMBL/GenBank/DDBJ whole genome shotgun (WGS) entry which is preliminary data.</text>
</comment>
<evidence type="ECO:0000313" key="3">
    <source>
        <dbReference type="EMBL" id="PSC72318.1"/>
    </source>
</evidence>
<proteinExistence type="predicted"/>
<dbReference type="OrthoDB" id="2016421at2759"/>
<gene>
    <name evidence="3" type="ORF">C2E20_4492</name>
</gene>
<reference evidence="3 4" key="1">
    <citation type="journal article" date="2018" name="Plant J.">
        <title>Genome sequences of Chlorella sorokiniana UTEX 1602 and Micractinium conductrix SAG 241.80: implications to maltose excretion by a green alga.</title>
        <authorList>
            <person name="Arriola M.B."/>
            <person name="Velmurugan N."/>
            <person name="Zhang Y."/>
            <person name="Plunkett M.H."/>
            <person name="Hondzo H."/>
            <person name="Barney B.M."/>
        </authorList>
    </citation>
    <scope>NUCLEOTIDE SEQUENCE [LARGE SCALE GENOMIC DNA]</scope>
    <source>
        <strain evidence="3 4">SAG 241.80</strain>
    </source>
</reference>
<keyword evidence="1" id="KW-0175">Coiled coil</keyword>
<dbReference type="Proteomes" id="UP000239649">
    <property type="component" value="Unassembled WGS sequence"/>
</dbReference>
<feature type="coiled-coil region" evidence="1">
    <location>
        <begin position="325"/>
        <end position="352"/>
    </location>
</feature>
<feature type="region of interest" description="Disordered" evidence="2">
    <location>
        <begin position="384"/>
        <end position="417"/>
    </location>
</feature>
<feature type="compositionally biased region" description="Low complexity" evidence="2">
    <location>
        <begin position="390"/>
        <end position="417"/>
    </location>
</feature>
<evidence type="ECO:0000256" key="2">
    <source>
        <dbReference type="SAM" id="MobiDB-lite"/>
    </source>
</evidence>
<name>A0A2P6VE07_9CHLO</name>